<dbReference type="InterPro" id="IPR002656">
    <property type="entry name" value="Acyl_transf_3_dom"/>
</dbReference>
<keyword evidence="6 7" id="KW-0472">Membrane</keyword>
<keyword evidence="9" id="KW-0808">Transferase</keyword>
<dbReference type="GO" id="GO:0016746">
    <property type="term" value="F:acyltransferase activity"/>
    <property type="evidence" value="ECO:0007669"/>
    <property type="project" value="UniProtKB-KW"/>
</dbReference>
<evidence type="ECO:0000313" key="10">
    <source>
        <dbReference type="Proteomes" id="UP000886476"/>
    </source>
</evidence>
<feature type="transmembrane region" description="Helical" evidence="7">
    <location>
        <begin position="154"/>
        <end position="172"/>
    </location>
</feature>
<accession>A0ABX2C8I1</accession>
<evidence type="ECO:0000259" key="8">
    <source>
        <dbReference type="Pfam" id="PF01757"/>
    </source>
</evidence>
<feature type="transmembrane region" description="Helical" evidence="7">
    <location>
        <begin position="231"/>
        <end position="252"/>
    </location>
</feature>
<dbReference type="PANTHER" id="PTHR40074">
    <property type="entry name" value="O-ACETYLTRANSFERASE WECH"/>
    <property type="match status" value="1"/>
</dbReference>
<proteinExistence type="inferred from homology"/>
<gene>
    <name evidence="9" type="ORF">HL667_01210</name>
</gene>
<evidence type="ECO:0000256" key="3">
    <source>
        <dbReference type="ARBA" id="ARBA00022475"/>
    </source>
</evidence>
<feature type="transmembrane region" description="Helical" evidence="7">
    <location>
        <begin position="20"/>
        <end position="43"/>
    </location>
</feature>
<feature type="transmembrane region" description="Helical" evidence="7">
    <location>
        <begin position="55"/>
        <end position="73"/>
    </location>
</feature>
<dbReference type="EMBL" id="JABFDN010000001">
    <property type="protein sequence ID" value="NPU63612.1"/>
    <property type="molecule type" value="Genomic_DNA"/>
</dbReference>
<evidence type="ECO:0000256" key="6">
    <source>
        <dbReference type="ARBA" id="ARBA00023136"/>
    </source>
</evidence>
<comment type="caution">
    <text evidence="9">The sequence shown here is derived from an EMBL/GenBank/DDBJ whole genome shotgun (WGS) entry which is preliminary data.</text>
</comment>
<evidence type="ECO:0000313" key="9">
    <source>
        <dbReference type="EMBL" id="NPU63612.1"/>
    </source>
</evidence>
<feature type="transmembrane region" description="Helical" evidence="7">
    <location>
        <begin position="295"/>
        <end position="316"/>
    </location>
</feature>
<keyword evidence="10" id="KW-1185">Reference proteome</keyword>
<comment type="subcellular location">
    <subcellularLocation>
        <location evidence="1">Cell membrane</location>
        <topology evidence="1">Multi-pass membrane protein</topology>
    </subcellularLocation>
</comment>
<comment type="similarity">
    <text evidence="2">Belongs to the acyltransferase 3 family.</text>
</comment>
<dbReference type="Pfam" id="PF01757">
    <property type="entry name" value="Acyl_transf_3"/>
    <property type="match status" value="1"/>
</dbReference>
<evidence type="ECO:0000256" key="4">
    <source>
        <dbReference type="ARBA" id="ARBA00022692"/>
    </source>
</evidence>
<feature type="transmembrane region" description="Helical" evidence="7">
    <location>
        <begin position="204"/>
        <end position="225"/>
    </location>
</feature>
<evidence type="ECO:0000256" key="5">
    <source>
        <dbReference type="ARBA" id="ARBA00022989"/>
    </source>
</evidence>
<keyword evidence="5 7" id="KW-1133">Transmembrane helix</keyword>
<dbReference type="Proteomes" id="UP000886476">
    <property type="component" value="Unassembled WGS sequence"/>
</dbReference>
<evidence type="ECO:0000256" key="2">
    <source>
        <dbReference type="ARBA" id="ARBA00007400"/>
    </source>
</evidence>
<feature type="transmembrane region" description="Helical" evidence="7">
    <location>
        <begin position="93"/>
        <end position="111"/>
    </location>
</feature>
<keyword evidence="3" id="KW-1003">Cell membrane</keyword>
<keyword evidence="9" id="KW-0012">Acyltransferase</keyword>
<keyword evidence="4 7" id="KW-0812">Transmembrane</keyword>
<evidence type="ECO:0000256" key="1">
    <source>
        <dbReference type="ARBA" id="ARBA00004651"/>
    </source>
</evidence>
<sequence length="352" mass="38246">MDAGPQKATPETTRMVWIDYARGLGVILVVYGHVLGGLVRPGIFPDGALARWMDYTLYTFHMPLFFFLAGLNVQHSLRKGARPFLESKLWTIAYPYVLWSLIQGGTTMLLARDANIPIYPSDLAAIWFRPIAQFWFLYALMICHLVAVFVPSRAVLVSLAVAGFAVFLMLPIRPDLALTLHHLPFYVAGLYGARSMAEWRPQGWSLLIAIGAAFAVAVALGGHLSGMDANGLASLPACVLGIAGTVLFCRLLDPAHHRWLAAVGIASMTIYVLHILAGSGMRIIMLKAHVPAWPWLYLLAGTAAGVVLPLIAHAALRRLHLLTVFGLAAPGRRKPQPVPIAPRVATSDQAPV</sequence>
<protein>
    <submittedName>
        <fullName evidence="9">Acyltransferase</fullName>
    </submittedName>
</protein>
<dbReference type="PANTHER" id="PTHR40074:SF2">
    <property type="entry name" value="O-ACETYLTRANSFERASE WECH"/>
    <property type="match status" value="1"/>
</dbReference>
<name>A0ABX2C8I1_9BRAD</name>
<organism evidence="9 10">
    <name type="scientific">Bradyrhizobium aeschynomenes</name>
    <dbReference type="NCBI Taxonomy" id="2734909"/>
    <lineage>
        <taxon>Bacteria</taxon>
        <taxon>Pseudomonadati</taxon>
        <taxon>Pseudomonadota</taxon>
        <taxon>Alphaproteobacteria</taxon>
        <taxon>Hyphomicrobiales</taxon>
        <taxon>Nitrobacteraceae</taxon>
        <taxon>Bradyrhizobium</taxon>
    </lineage>
</organism>
<reference evidence="9" key="1">
    <citation type="submission" date="2020-05" db="EMBL/GenBank/DDBJ databases">
        <title>Nod-independent and nitrogen-fixing Bradyrhizobium aeschynomene sp. nov. isolated from nodules of Aeschynomene indica.</title>
        <authorList>
            <person name="Zhang Z."/>
        </authorList>
    </citation>
    <scope>NUCLEOTIDE SEQUENCE</scope>
    <source>
        <strain evidence="9">83012</strain>
    </source>
</reference>
<dbReference type="RefSeq" id="WP_172108224.1">
    <property type="nucleotide sequence ID" value="NZ_JABFDM010000002.1"/>
</dbReference>
<feature type="transmembrane region" description="Helical" evidence="7">
    <location>
        <begin position="123"/>
        <end position="148"/>
    </location>
</feature>
<feature type="domain" description="Acyltransferase 3" evidence="8">
    <location>
        <begin position="16"/>
        <end position="312"/>
    </location>
</feature>
<feature type="transmembrane region" description="Helical" evidence="7">
    <location>
        <begin position="259"/>
        <end position="283"/>
    </location>
</feature>
<evidence type="ECO:0000256" key="7">
    <source>
        <dbReference type="SAM" id="Phobius"/>
    </source>
</evidence>